<dbReference type="Proteomes" id="UP001163046">
    <property type="component" value="Unassembled WGS sequence"/>
</dbReference>
<gene>
    <name evidence="1" type="ORF">OS493_020710</name>
</gene>
<dbReference type="EMBL" id="MU827314">
    <property type="protein sequence ID" value="KAJ7358872.1"/>
    <property type="molecule type" value="Genomic_DNA"/>
</dbReference>
<dbReference type="PANTHER" id="PTHR47508:SF1">
    <property type="entry name" value="NON-SPECIFIC SERINE_THREONINE PROTEIN KINASE"/>
    <property type="match status" value="1"/>
</dbReference>
<comment type="caution">
    <text evidence="1">The sequence shown here is derived from an EMBL/GenBank/DDBJ whole genome shotgun (WGS) entry which is preliminary data.</text>
</comment>
<proteinExistence type="predicted"/>
<accession>A0A9X0CK81</accession>
<protein>
    <submittedName>
        <fullName evidence="1">Uncharacterized protein</fullName>
    </submittedName>
</protein>
<organism evidence="1 2">
    <name type="scientific">Desmophyllum pertusum</name>
    <dbReference type="NCBI Taxonomy" id="174260"/>
    <lineage>
        <taxon>Eukaryota</taxon>
        <taxon>Metazoa</taxon>
        <taxon>Cnidaria</taxon>
        <taxon>Anthozoa</taxon>
        <taxon>Hexacorallia</taxon>
        <taxon>Scleractinia</taxon>
        <taxon>Caryophylliina</taxon>
        <taxon>Caryophylliidae</taxon>
        <taxon>Desmophyllum</taxon>
    </lineage>
</organism>
<dbReference type="OrthoDB" id="9982946at2759"/>
<dbReference type="PANTHER" id="PTHR47508">
    <property type="entry name" value="SAM DOMAIN-CONTAINING PROTEIN-RELATED"/>
    <property type="match status" value="1"/>
</dbReference>
<keyword evidence="2" id="KW-1185">Reference proteome</keyword>
<evidence type="ECO:0000313" key="1">
    <source>
        <dbReference type="EMBL" id="KAJ7358872.1"/>
    </source>
</evidence>
<name>A0A9X0CK81_9CNID</name>
<dbReference type="Gene3D" id="1.10.10.10">
    <property type="entry name" value="Winged helix-like DNA-binding domain superfamily/Winged helix DNA-binding domain"/>
    <property type="match status" value="1"/>
</dbReference>
<dbReference type="InterPro" id="IPR036388">
    <property type="entry name" value="WH-like_DNA-bd_sf"/>
</dbReference>
<sequence length="260" mass="30477">MNEETDESAQRKLPYLRPPVFIVGTHADKPVEDIAVMNKQIQESISGKEYEMHVVRPFFSIDNTARSLGSRIKRFFRRDPQGREHQAEQEGNTDGIQALRNKIMEVLSQEPYMGEKIPVRWFLFEKVIEALVAKQIYHRNLQQLQSYAKKECFVEDVEEFATMISFYHGLGMIIKHRNTVVLKAQWLIDLFKLLITIPHFNKVDPVHAKYWQELEKNGILSMGLVDHVFLQIHSARHYQRRHLGHDGAVWFDRQVLTLPS</sequence>
<evidence type="ECO:0000313" key="2">
    <source>
        <dbReference type="Proteomes" id="UP001163046"/>
    </source>
</evidence>
<dbReference type="AlphaFoldDB" id="A0A9X0CK81"/>
<reference evidence="1" key="1">
    <citation type="submission" date="2023-01" db="EMBL/GenBank/DDBJ databases">
        <title>Genome assembly of the deep-sea coral Lophelia pertusa.</title>
        <authorList>
            <person name="Herrera S."/>
            <person name="Cordes E."/>
        </authorList>
    </citation>
    <scope>NUCLEOTIDE SEQUENCE</scope>
    <source>
        <strain evidence="1">USNM1676648</strain>
        <tissue evidence="1">Polyp</tissue>
    </source>
</reference>